<keyword evidence="11" id="KW-0325">Glycoprotein</keyword>
<sequence length="662" mass="75834">YTSENTSFYASLRAKSTPQDQGFTVPLIMSLTKTLSGGEVKSDYQNASPQLCTVLDKFAERYHSAKSKSIPRLTSYLYDLNHNLDPTACVKNGIIAKLRNYDQHNAESRGRKNLKGRQQAQLQMQNISITMILYPLVIVLVLLPRLALSLARHRYSYVFDSSVPESSIQGDVLKNIGTKTVRISNFTGIKEWKLAVRLGEFAEKILQEELPPWKPEWKVRFQMLSPDAEELPPFLTRAFPGFHVGLDLWNASSTPRLDIDDEAFVVACHYLYKIFPIFLCPDHESEHRPHARIDLKQSIILPESRTYLHQFYANRRRIIVSDSKFGNYTLLKNGWKQPIAIDLNILFDPKNNMDMVELRMLWKLKEQTEEIMLRNQSEERVEVGVFEYLHDADSYGGVRSIIGENKILPTLITLPAVYLSKESHFFNSTITTPHGFHPSFLTEITIPTGSFCEYHIVHNLPDSFFVDPYQIEELFPDDDIEILGDTDLEKPVNNPTSLYAEGWMGTGSVVKIRARGGTNTSTVKFSLPIHLRYHHATEYYKHMGYVTVNAFWPYVIENCSEKQVHEDVLFAPVPLPLSLILSEERGRIRYVMPNYDRLGPDSHAAYSYPAESISVPIGESDMSQTILFWTMIAVICGSFWLSTTVIRLIIRMQTDKVENKMD</sequence>
<accession>A0A9N9D648</accession>
<dbReference type="InterPro" id="IPR042322">
    <property type="entry name" value="Pbn1"/>
</dbReference>
<dbReference type="SMART" id="SM00780">
    <property type="entry name" value="PIG-X"/>
    <property type="match status" value="1"/>
</dbReference>
<name>A0A9N9D648_9GLOM</name>
<dbReference type="GO" id="GO:1990529">
    <property type="term" value="C:glycosylphosphatidylinositol-mannosyltransferase I complex"/>
    <property type="evidence" value="ECO:0007669"/>
    <property type="project" value="TreeGrafter"/>
</dbReference>
<evidence type="ECO:0000256" key="11">
    <source>
        <dbReference type="ARBA" id="ARBA00023180"/>
    </source>
</evidence>
<dbReference type="GO" id="GO:0005789">
    <property type="term" value="C:endoplasmic reticulum membrane"/>
    <property type="evidence" value="ECO:0007669"/>
    <property type="project" value="UniProtKB-SubCell"/>
</dbReference>
<evidence type="ECO:0000256" key="10">
    <source>
        <dbReference type="ARBA" id="ARBA00023136"/>
    </source>
</evidence>
<keyword evidence="8" id="KW-0256">Endoplasmic reticulum</keyword>
<dbReference type="PANTHER" id="PTHR28533:SF1">
    <property type="entry name" value="PROTEIN PBN1"/>
    <property type="match status" value="1"/>
</dbReference>
<evidence type="ECO:0000256" key="2">
    <source>
        <dbReference type="ARBA" id="ARBA00004687"/>
    </source>
</evidence>
<dbReference type="Pfam" id="PF08320">
    <property type="entry name" value="PIG-X"/>
    <property type="match status" value="1"/>
</dbReference>
<organism evidence="13 14">
    <name type="scientific">Paraglomus brasilianum</name>
    <dbReference type="NCBI Taxonomy" id="144538"/>
    <lineage>
        <taxon>Eukaryota</taxon>
        <taxon>Fungi</taxon>
        <taxon>Fungi incertae sedis</taxon>
        <taxon>Mucoromycota</taxon>
        <taxon>Glomeromycotina</taxon>
        <taxon>Glomeromycetes</taxon>
        <taxon>Paraglomerales</taxon>
        <taxon>Paraglomeraceae</taxon>
        <taxon>Paraglomus</taxon>
    </lineage>
</organism>
<protein>
    <recommendedName>
        <fullName evidence="5">Protein PBN1</fullName>
    </recommendedName>
    <alternativeName>
        <fullName evidence="4">Protein pbn1</fullName>
    </alternativeName>
</protein>
<keyword evidence="6" id="KW-0337">GPI-anchor biosynthesis</keyword>
<keyword evidence="14" id="KW-1185">Reference proteome</keyword>
<dbReference type="OrthoDB" id="5546453at2759"/>
<dbReference type="GO" id="GO:0006506">
    <property type="term" value="P:GPI anchor biosynthetic process"/>
    <property type="evidence" value="ECO:0007669"/>
    <property type="project" value="UniProtKB-KW"/>
</dbReference>
<evidence type="ECO:0000256" key="8">
    <source>
        <dbReference type="ARBA" id="ARBA00022824"/>
    </source>
</evidence>
<evidence type="ECO:0000256" key="9">
    <source>
        <dbReference type="ARBA" id="ARBA00022989"/>
    </source>
</evidence>
<evidence type="ECO:0000256" key="4">
    <source>
        <dbReference type="ARBA" id="ARBA00019261"/>
    </source>
</evidence>
<dbReference type="Proteomes" id="UP000789739">
    <property type="component" value="Unassembled WGS sequence"/>
</dbReference>
<dbReference type="AlphaFoldDB" id="A0A9N9D648"/>
<comment type="caution">
    <text evidence="13">The sequence shown here is derived from an EMBL/GenBank/DDBJ whole genome shotgun (WGS) entry which is preliminary data.</text>
</comment>
<evidence type="ECO:0000313" key="13">
    <source>
        <dbReference type="EMBL" id="CAG8626605.1"/>
    </source>
</evidence>
<reference evidence="13" key="1">
    <citation type="submission" date="2021-06" db="EMBL/GenBank/DDBJ databases">
        <authorList>
            <person name="Kallberg Y."/>
            <person name="Tangrot J."/>
            <person name="Rosling A."/>
        </authorList>
    </citation>
    <scope>NUCLEOTIDE SEQUENCE</scope>
    <source>
        <strain evidence="13">BR232B</strain>
    </source>
</reference>
<feature type="transmembrane region" description="Helical" evidence="12">
    <location>
        <begin position="127"/>
        <end position="148"/>
    </location>
</feature>
<feature type="non-terminal residue" evidence="13">
    <location>
        <position position="662"/>
    </location>
</feature>
<evidence type="ECO:0000256" key="1">
    <source>
        <dbReference type="ARBA" id="ARBA00004643"/>
    </source>
</evidence>
<feature type="transmembrane region" description="Helical" evidence="12">
    <location>
        <begin position="626"/>
        <end position="650"/>
    </location>
</feature>
<gene>
    <name evidence="13" type="ORF">PBRASI_LOCUS9013</name>
</gene>
<comment type="subcellular location">
    <subcellularLocation>
        <location evidence="1">Endoplasmic reticulum membrane</location>
        <topology evidence="1">Single-pass type III membrane protein</topology>
    </subcellularLocation>
</comment>
<comment type="pathway">
    <text evidence="2">Glycolipid biosynthesis; glycosylphosphatidylinositol-anchor biosynthesis.</text>
</comment>
<evidence type="ECO:0000256" key="12">
    <source>
        <dbReference type="SAM" id="Phobius"/>
    </source>
</evidence>
<dbReference type="InterPro" id="IPR013233">
    <property type="entry name" value="PIG-X/PBN1"/>
</dbReference>
<evidence type="ECO:0000256" key="5">
    <source>
        <dbReference type="ARBA" id="ARBA00020410"/>
    </source>
</evidence>
<dbReference type="PANTHER" id="PTHR28533">
    <property type="entry name" value="PROTEIN PBN1"/>
    <property type="match status" value="1"/>
</dbReference>
<evidence type="ECO:0000313" key="14">
    <source>
        <dbReference type="Proteomes" id="UP000789739"/>
    </source>
</evidence>
<comment type="similarity">
    <text evidence="3">Belongs to the PIGX family.</text>
</comment>
<evidence type="ECO:0000256" key="3">
    <source>
        <dbReference type="ARBA" id="ARBA00010345"/>
    </source>
</evidence>
<evidence type="ECO:0000256" key="6">
    <source>
        <dbReference type="ARBA" id="ARBA00022502"/>
    </source>
</evidence>
<proteinExistence type="inferred from homology"/>
<dbReference type="GO" id="GO:0000030">
    <property type="term" value="F:mannosyltransferase activity"/>
    <property type="evidence" value="ECO:0007669"/>
    <property type="project" value="TreeGrafter"/>
</dbReference>
<keyword evidence="9 12" id="KW-1133">Transmembrane helix</keyword>
<keyword evidence="7 12" id="KW-0812">Transmembrane</keyword>
<evidence type="ECO:0000256" key="7">
    <source>
        <dbReference type="ARBA" id="ARBA00022692"/>
    </source>
</evidence>
<keyword evidence="10 12" id="KW-0472">Membrane</keyword>
<dbReference type="EMBL" id="CAJVPI010001788">
    <property type="protein sequence ID" value="CAG8626605.1"/>
    <property type="molecule type" value="Genomic_DNA"/>
</dbReference>